<keyword evidence="2" id="KW-1133">Transmembrane helix</keyword>
<proteinExistence type="inferred from homology"/>
<keyword evidence="5" id="KW-1185">Reference proteome</keyword>
<feature type="transmembrane region" description="Helical" evidence="2">
    <location>
        <begin position="38"/>
        <end position="55"/>
    </location>
</feature>
<accession>A0A087SDA5</accession>
<feature type="transmembrane region" description="Helical" evidence="2">
    <location>
        <begin position="12"/>
        <end position="31"/>
    </location>
</feature>
<gene>
    <name evidence="4" type="ORF">F751_0923</name>
</gene>
<dbReference type="OrthoDB" id="512316at2759"/>
<evidence type="ECO:0000259" key="3">
    <source>
        <dbReference type="Pfam" id="PF04884"/>
    </source>
</evidence>
<dbReference type="AlphaFoldDB" id="A0A087SDA5"/>
<dbReference type="RefSeq" id="XP_011396585.1">
    <property type="nucleotide sequence ID" value="XM_011398283.1"/>
</dbReference>
<dbReference type="Proteomes" id="UP000028924">
    <property type="component" value="Unassembled WGS sequence"/>
</dbReference>
<feature type="domain" description="Protein root UVB sensitive/RUS" evidence="3">
    <location>
        <begin position="119"/>
        <end position="353"/>
    </location>
</feature>
<keyword evidence="2" id="KW-0472">Membrane</keyword>
<dbReference type="KEGG" id="apro:F751_0923"/>
<dbReference type="GeneID" id="23612314"/>
<feature type="transmembrane region" description="Helical" evidence="2">
    <location>
        <begin position="75"/>
        <end position="96"/>
    </location>
</feature>
<feature type="non-terminal residue" evidence="4">
    <location>
        <position position="1"/>
    </location>
</feature>
<sequence length="534" mass="55364">APVTCNRFYSYVWWTVWYDFFAIILVAYLLATSRIHTLRYGAIGFLIPVTYLLMSTSDVAQALWHIGVSPSRAKVLLAGGIISSIFQVVLIVLLGAELQKRGTHFAALAPGAAPGLALWSRLVRQVHATFMPAGYPVTVAPGYPAYVAWQGLHHAAGSANGVLASTFLLYALGLGAEAIPTAGAINWVLKDGLGQAGTLLFGRAIAHNFDVNARWWYVASSAKLNLAMGLEIGTALAPAAFLPAAALANALKGLAWMAGGSARAVFNGAFAANVNIADLTAKATSQTIAASLAGTAAGVALAAGVGQSLAPAAAAYAALAALHMLSGVRSVRSVPLATLNPSRVHALGRAFLDGGGAAAAGADEVDGGLAALGDGAVVPADPRPDARAAPRVVPLPSPARLAPCDPLRERAATAVRVGVPRKALLALSPAASRALVGEYAGGLHALVEGWSEGRRVQRLLLHEEANAADALLGCLHACVARSMAERMETNQHLPGATTLRIARRAFPSFRASLVAAGWDVERLKLESIRQRAVW</sequence>
<evidence type="ECO:0000313" key="4">
    <source>
        <dbReference type="EMBL" id="KFM23709.1"/>
    </source>
</evidence>
<dbReference type="EMBL" id="KL662098">
    <property type="protein sequence ID" value="KFM23709.1"/>
    <property type="molecule type" value="Genomic_DNA"/>
</dbReference>
<protein>
    <submittedName>
        <fullName evidence="4">UPF0420 protein C16orf58</fullName>
    </submittedName>
</protein>
<dbReference type="eggNOG" id="KOG4249">
    <property type="taxonomic scope" value="Eukaryota"/>
</dbReference>
<dbReference type="PANTHER" id="PTHR12770:SF22">
    <property type="entry name" value="PROTEIN ROOT UVB SENSITIVE 1, CHLOROPLASTIC"/>
    <property type="match status" value="1"/>
</dbReference>
<dbReference type="InterPro" id="IPR054549">
    <property type="entry name" value="UVB_sens_RUS_dom"/>
</dbReference>
<dbReference type="InterPro" id="IPR006968">
    <property type="entry name" value="RUS_fam"/>
</dbReference>
<reference evidence="4 5" key="1">
    <citation type="journal article" date="2014" name="BMC Genomics">
        <title>Oil accumulation mechanisms of the oleaginous microalga Chlorella protothecoides revealed through its genome, transcriptomes, and proteomes.</title>
        <authorList>
            <person name="Gao C."/>
            <person name="Wang Y."/>
            <person name="Shen Y."/>
            <person name="Yan D."/>
            <person name="He X."/>
            <person name="Dai J."/>
            <person name="Wu Q."/>
        </authorList>
    </citation>
    <scope>NUCLEOTIDE SEQUENCE [LARGE SCALE GENOMIC DNA]</scope>
    <source>
        <strain evidence="4 5">0710</strain>
    </source>
</reference>
<keyword evidence="2" id="KW-0812">Transmembrane</keyword>
<name>A0A087SDA5_AUXPR</name>
<evidence type="ECO:0000313" key="5">
    <source>
        <dbReference type="Proteomes" id="UP000028924"/>
    </source>
</evidence>
<comment type="similarity">
    <text evidence="1">Belongs to the RUS1 family.</text>
</comment>
<dbReference type="Pfam" id="PF04884">
    <property type="entry name" value="UVB_sens_prot"/>
    <property type="match status" value="1"/>
</dbReference>
<evidence type="ECO:0000256" key="2">
    <source>
        <dbReference type="SAM" id="Phobius"/>
    </source>
</evidence>
<organism evidence="4 5">
    <name type="scientific">Auxenochlorella protothecoides</name>
    <name type="common">Green microalga</name>
    <name type="synonym">Chlorella protothecoides</name>
    <dbReference type="NCBI Taxonomy" id="3075"/>
    <lineage>
        <taxon>Eukaryota</taxon>
        <taxon>Viridiplantae</taxon>
        <taxon>Chlorophyta</taxon>
        <taxon>core chlorophytes</taxon>
        <taxon>Trebouxiophyceae</taxon>
        <taxon>Chlorellales</taxon>
        <taxon>Chlorellaceae</taxon>
        <taxon>Auxenochlorella</taxon>
    </lineage>
</organism>
<dbReference type="PANTHER" id="PTHR12770">
    <property type="entry name" value="RUS1 FAMILY PROTEIN C16ORF58"/>
    <property type="match status" value="1"/>
</dbReference>
<evidence type="ECO:0000256" key="1">
    <source>
        <dbReference type="ARBA" id="ARBA00007558"/>
    </source>
</evidence>